<protein>
    <submittedName>
        <fullName evidence="2">Uncharacterized protein</fullName>
    </submittedName>
</protein>
<organism evidence="2 3">
    <name type="scientific">Halteria grandinella</name>
    <dbReference type="NCBI Taxonomy" id="5974"/>
    <lineage>
        <taxon>Eukaryota</taxon>
        <taxon>Sar</taxon>
        <taxon>Alveolata</taxon>
        <taxon>Ciliophora</taxon>
        <taxon>Intramacronucleata</taxon>
        <taxon>Spirotrichea</taxon>
        <taxon>Stichotrichia</taxon>
        <taxon>Sporadotrichida</taxon>
        <taxon>Halteriidae</taxon>
        <taxon>Halteria</taxon>
    </lineage>
</organism>
<comment type="caution">
    <text evidence="2">The sequence shown here is derived from an EMBL/GenBank/DDBJ whole genome shotgun (WGS) entry which is preliminary data.</text>
</comment>
<dbReference type="AlphaFoldDB" id="A0A8J8T5Z0"/>
<dbReference type="Proteomes" id="UP000785679">
    <property type="component" value="Unassembled WGS sequence"/>
</dbReference>
<name>A0A8J8T5Z0_HALGN</name>
<proteinExistence type="predicted"/>
<gene>
    <name evidence="2" type="ORF">FGO68_gene1321</name>
</gene>
<keyword evidence="3" id="KW-1185">Reference proteome</keyword>
<dbReference type="EMBL" id="RRYP01004791">
    <property type="protein sequence ID" value="TNV82578.1"/>
    <property type="molecule type" value="Genomic_DNA"/>
</dbReference>
<feature type="region of interest" description="Disordered" evidence="1">
    <location>
        <begin position="121"/>
        <end position="156"/>
    </location>
</feature>
<feature type="region of interest" description="Disordered" evidence="1">
    <location>
        <begin position="224"/>
        <end position="251"/>
    </location>
</feature>
<feature type="compositionally biased region" description="Polar residues" evidence="1">
    <location>
        <begin position="75"/>
        <end position="95"/>
    </location>
</feature>
<evidence type="ECO:0000313" key="2">
    <source>
        <dbReference type="EMBL" id="TNV82578.1"/>
    </source>
</evidence>
<reference evidence="2" key="1">
    <citation type="submission" date="2019-06" db="EMBL/GenBank/DDBJ databases">
        <authorList>
            <person name="Zheng W."/>
        </authorList>
    </citation>
    <scope>NUCLEOTIDE SEQUENCE</scope>
    <source>
        <strain evidence="2">QDHG01</strain>
    </source>
</reference>
<evidence type="ECO:0000256" key="1">
    <source>
        <dbReference type="SAM" id="MobiDB-lite"/>
    </source>
</evidence>
<feature type="compositionally biased region" description="Polar residues" evidence="1">
    <location>
        <begin position="123"/>
        <end position="139"/>
    </location>
</feature>
<sequence>MHQAGTLNVIRPCTRRPVIVTPKEIHELYEQHELIRKYQQLPGIVGTQMVGGKQPIHHQHLQHQFGHHFVNPSMSSPHLNSSASIMSAPGSTQKQGAPCSPMNISRHHQNQLLTTQASLTTSIGGSQQGGNNWSKNNVTLMPGSVTGGASQSSDQFRKSLRVETSSHEREMGYACLVGQPAVTTAYPTTGDEELKQQYVQTRHYAGFQPVLQQQIVKPSMQQFVESPTGTGAADDFDEQQEKEFAPTNKFQPIYRRSAKPNYLQNIK</sequence>
<accession>A0A8J8T5Z0</accession>
<feature type="region of interest" description="Disordered" evidence="1">
    <location>
        <begin position="75"/>
        <end position="102"/>
    </location>
</feature>
<evidence type="ECO:0000313" key="3">
    <source>
        <dbReference type="Proteomes" id="UP000785679"/>
    </source>
</evidence>